<dbReference type="PROSITE" id="PS00894">
    <property type="entry name" value="HTH_DEOR_1"/>
    <property type="match status" value="1"/>
</dbReference>
<organism evidence="6 7">
    <name type="scientific">Nonomuraea ferruginea</name>
    <dbReference type="NCBI Taxonomy" id="46174"/>
    <lineage>
        <taxon>Bacteria</taxon>
        <taxon>Bacillati</taxon>
        <taxon>Actinomycetota</taxon>
        <taxon>Actinomycetes</taxon>
        <taxon>Streptosporangiales</taxon>
        <taxon>Streptosporangiaceae</taxon>
        <taxon>Nonomuraea</taxon>
    </lineage>
</organism>
<dbReference type="InterPro" id="IPR013196">
    <property type="entry name" value="HTH_11"/>
</dbReference>
<feature type="domain" description="HTH deoR-type" evidence="5">
    <location>
        <begin position="4"/>
        <end position="69"/>
    </location>
</feature>
<dbReference type="PANTHER" id="PTHR34580:SF3">
    <property type="entry name" value="PROTEIN PAFB"/>
    <property type="match status" value="1"/>
</dbReference>
<dbReference type="Proteomes" id="UP001212498">
    <property type="component" value="Unassembled WGS sequence"/>
</dbReference>
<dbReference type="PROSITE" id="PS51000">
    <property type="entry name" value="HTH_DEOR_2"/>
    <property type="match status" value="1"/>
</dbReference>
<keyword evidence="2" id="KW-0238">DNA-binding</keyword>
<accession>A0ABT4T8Y8</accession>
<dbReference type="PROSITE" id="PS52050">
    <property type="entry name" value="WYL"/>
    <property type="match status" value="1"/>
</dbReference>
<dbReference type="Pfam" id="PF08279">
    <property type="entry name" value="HTH_11"/>
    <property type="match status" value="1"/>
</dbReference>
<gene>
    <name evidence="6" type="ORF">OUY24_35605</name>
</gene>
<evidence type="ECO:0000259" key="5">
    <source>
        <dbReference type="PROSITE" id="PS51000"/>
    </source>
</evidence>
<evidence type="ECO:0000256" key="4">
    <source>
        <dbReference type="SAM" id="MobiDB-lite"/>
    </source>
</evidence>
<dbReference type="InterPro" id="IPR057727">
    <property type="entry name" value="WCX_dom"/>
</dbReference>
<evidence type="ECO:0000256" key="1">
    <source>
        <dbReference type="ARBA" id="ARBA00023015"/>
    </source>
</evidence>
<dbReference type="EMBL" id="JAPNUD010000166">
    <property type="protein sequence ID" value="MDA0645981.1"/>
    <property type="molecule type" value="Genomic_DNA"/>
</dbReference>
<reference evidence="6 7" key="1">
    <citation type="submission" date="2022-11" db="EMBL/GenBank/DDBJ databases">
        <title>Nonomuraea corallina sp. nov., a new species of the genus Nonomuraea isolated from sea side sediment in Thai sea.</title>
        <authorList>
            <person name="Ngamcharungchit C."/>
            <person name="Matsumoto A."/>
            <person name="Suriyachadkun C."/>
            <person name="Panbangred W."/>
            <person name="Inahashi Y."/>
            <person name="Intra B."/>
        </authorList>
    </citation>
    <scope>NUCLEOTIDE SEQUENCE [LARGE SCALE GENOMIC DNA]</scope>
    <source>
        <strain evidence="6 7">DSM 43553</strain>
    </source>
</reference>
<dbReference type="RefSeq" id="WP_271279449.1">
    <property type="nucleotide sequence ID" value="NZ_BAABFD010000020.1"/>
</dbReference>
<comment type="caution">
    <text evidence="6">The sequence shown here is derived from an EMBL/GenBank/DDBJ whole genome shotgun (WGS) entry which is preliminary data.</text>
</comment>
<proteinExistence type="predicted"/>
<dbReference type="InterPro" id="IPR036388">
    <property type="entry name" value="WH-like_DNA-bd_sf"/>
</dbReference>
<sequence>MPKTSARLLALLSLLQARRDWPGAVLAERLDVSPRTVRRDVDRLRELGYPIVAAKGPDGGYRLDAGADLPPLLFDDEQAVALAVALQTAAASGAGIGEAAARALTTVRQVMPARLRHRIDTLQITAVERPAPHPLPQVDSGVLTALGAAVRAREVLRFDYAPASLIINPVSRPPTDDHRPTSPKDDNIRPPRRYAPAPPTDDHARACPTDDVPASPTDDGMRSPRRVEPHHLVTWGGRWYLVAWDLDRDDWRTFRVDRISPRTPNGPRFAPREVPGGDVAAFVAGRFRGGGSGDWPCRGEVVLRLPAATVSRYLSDGVVEELGADRCRLVLGSWSWAGLAASIGRFDADIEVVGPPELKDAFAQLARRFAQAATAPLPPPSRAGRERPD</sequence>
<dbReference type="Gene3D" id="1.10.10.10">
    <property type="entry name" value="Winged helix-like DNA-binding domain superfamily/Winged helix DNA-binding domain"/>
    <property type="match status" value="1"/>
</dbReference>
<dbReference type="Pfam" id="PF13280">
    <property type="entry name" value="WYL"/>
    <property type="match status" value="1"/>
</dbReference>
<dbReference type="InterPro" id="IPR051534">
    <property type="entry name" value="CBASS_pafABC_assoc_protein"/>
</dbReference>
<keyword evidence="7" id="KW-1185">Reference proteome</keyword>
<dbReference type="InterPro" id="IPR036390">
    <property type="entry name" value="WH_DNA-bd_sf"/>
</dbReference>
<dbReference type="SUPFAM" id="SSF46785">
    <property type="entry name" value="Winged helix' DNA-binding domain"/>
    <property type="match status" value="1"/>
</dbReference>
<dbReference type="InterPro" id="IPR026881">
    <property type="entry name" value="WYL_dom"/>
</dbReference>
<evidence type="ECO:0000313" key="7">
    <source>
        <dbReference type="Proteomes" id="UP001212498"/>
    </source>
</evidence>
<dbReference type="InterPro" id="IPR018356">
    <property type="entry name" value="Tscrpt_reg_HTH_DeoR_CS"/>
</dbReference>
<feature type="compositionally biased region" description="Basic and acidic residues" evidence="4">
    <location>
        <begin position="174"/>
        <end position="189"/>
    </location>
</feature>
<feature type="region of interest" description="Disordered" evidence="4">
    <location>
        <begin position="167"/>
        <end position="225"/>
    </location>
</feature>
<dbReference type="PANTHER" id="PTHR34580">
    <property type="match status" value="1"/>
</dbReference>
<name>A0ABT4T8Y8_9ACTN</name>
<keyword evidence="1" id="KW-0805">Transcription regulation</keyword>
<evidence type="ECO:0000256" key="2">
    <source>
        <dbReference type="ARBA" id="ARBA00023125"/>
    </source>
</evidence>
<dbReference type="Pfam" id="PF25583">
    <property type="entry name" value="WCX"/>
    <property type="match status" value="1"/>
</dbReference>
<dbReference type="InterPro" id="IPR001034">
    <property type="entry name" value="DeoR_HTH"/>
</dbReference>
<protein>
    <submittedName>
        <fullName evidence="6">WYL domain-containing protein</fullName>
    </submittedName>
</protein>
<keyword evidence="3" id="KW-0804">Transcription</keyword>
<evidence type="ECO:0000313" key="6">
    <source>
        <dbReference type="EMBL" id="MDA0645981.1"/>
    </source>
</evidence>
<evidence type="ECO:0000256" key="3">
    <source>
        <dbReference type="ARBA" id="ARBA00023163"/>
    </source>
</evidence>